<dbReference type="GO" id="GO:0008270">
    <property type="term" value="F:zinc ion binding"/>
    <property type="evidence" value="ECO:0007669"/>
    <property type="project" value="UniProtKB-KW"/>
</dbReference>
<evidence type="ECO:0000256" key="1">
    <source>
        <dbReference type="ARBA" id="ARBA00004123"/>
    </source>
</evidence>
<dbReference type="Gene3D" id="3.30.160.60">
    <property type="entry name" value="Classic Zinc Finger"/>
    <property type="match status" value="2"/>
</dbReference>
<organism evidence="10 11">
    <name type="scientific">Frieseomelitta varia</name>
    <dbReference type="NCBI Taxonomy" id="561572"/>
    <lineage>
        <taxon>Eukaryota</taxon>
        <taxon>Metazoa</taxon>
        <taxon>Ecdysozoa</taxon>
        <taxon>Arthropoda</taxon>
        <taxon>Hexapoda</taxon>
        <taxon>Insecta</taxon>
        <taxon>Pterygota</taxon>
        <taxon>Neoptera</taxon>
        <taxon>Endopterygota</taxon>
        <taxon>Hymenoptera</taxon>
        <taxon>Apocrita</taxon>
        <taxon>Aculeata</taxon>
        <taxon>Apoidea</taxon>
        <taxon>Anthophila</taxon>
        <taxon>Apidae</taxon>
        <taxon>Frieseomelitta</taxon>
    </lineage>
</organism>
<dbReference type="Proteomes" id="UP000655588">
    <property type="component" value="Unassembled WGS sequence"/>
</dbReference>
<keyword evidence="5" id="KW-0862">Zinc</keyword>
<dbReference type="Pfam" id="PF00096">
    <property type="entry name" value="zf-C2H2"/>
    <property type="match status" value="2"/>
</dbReference>
<evidence type="ECO:0000256" key="8">
    <source>
        <dbReference type="PROSITE-ProRule" id="PRU00042"/>
    </source>
</evidence>
<dbReference type="GO" id="GO:0003002">
    <property type="term" value="P:regionalization"/>
    <property type="evidence" value="ECO:0007669"/>
    <property type="project" value="UniProtKB-ARBA"/>
</dbReference>
<comment type="caution">
    <text evidence="10">The sequence shown here is derived from an EMBL/GenBank/DDBJ whole genome shotgun (WGS) entry which is preliminary data.</text>
</comment>
<feature type="domain" description="C2H2-type" evidence="9">
    <location>
        <begin position="141"/>
        <end position="169"/>
    </location>
</feature>
<proteinExistence type="predicted"/>
<dbReference type="AlphaFoldDB" id="A0A833SE67"/>
<dbReference type="GO" id="GO:0003677">
    <property type="term" value="F:DNA binding"/>
    <property type="evidence" value="ECO:0007669"/>
    <property type="project" value="UniProtKB-KW"/>
</dbReference>
<evidence type="ECO:0000256" key="4">
    <source>
        <dbReference type="ARBA" id="ARBA00022771"/>
    </source>
</evidence>
<gene>
    <name evidence="10" type="ORF">E2986_13114</name>
</gene>
<keyword evidence="7" id="KW-0539">Nucleus</keyword>
<dbReference type="SMART" id="SM00355">
    <property type="entry name" value="ZnF_C2H2"/>
    <property type="match status" value="2"/>
</dbReference>
<evidence type="ECO:0000256" key="5">
    <source>
        <dbReference type="ARBA" id="ARBA00022833"/>
    </source>
</evidence>
<evidence type="ECO:0000256" key="7">
    <source>
        <dbReference type="ARBA" id="ARBA00023242"/>
    </source>
</evidence>
<keyword evidence="11" id="KW-1185">Reference proteome</keyword>
<name>A0A833SE67_9HYME</name>
<dbReference type="PROSITE" id="PS50157">
    <property type="entry name" value="ZINC_FINGER_C2H2_2"/>
    <property type="match status" value="2"/>
</dbReference>
<accession>A0A833SE67</accession>
<dbReference type="GO" id="GO:0009887">
    <property type="term" value="P:animal organ morphogenesis"/>
    <property type="evidence" value="ECO:0007669"/>
    <property type="project" value="UniProtKB-ARBA"/>
</dbReference>
<feature type="domain" description="C2H2-type" evidence="9">
    <location>
        <begin position="113"/>
        <end position="140"/>
    </location>
</feature>
<dbReference type="FunFam" id="3.30.160.60:FF:000148">
    <property type="entry name" value="zinc finger protein Gfi-1"/>
    <property type="match status" value="1"/>
</dbReference>
<dbReference type="PROSITE" id="PS00028">
    <property type="entry name" value="ZINC_FINGER_C2H2_1"/>
    <property type="match status" value="2"/>
</dbReference>
<evidence type="ECO:0000256" key="6">
    <source>
        <dbReference type="ARBA" id="ARBA00023125"/>
    </source>
</evidence>
<comment type="subcellular location">
    <subcellularLocation>
        <location evidence="1">Nucleus</location>
    </subcellularLocation>
</comment>
<keyword evidence="4 8" id="KW-0863">Zinc-finger</keyword>
<dbReference type="PANTHER" id="PTHR16515:SF49">
    <property type="entry name" value="GASTRULA ZINC FINGER PROTEIN XLCGF49.1-LIKE-RELATED"/>
    <property type="match status" value="1"/>
</dbReference>
<dbReference type="EMBL" id="WNWW01000130">
    <property type="protein sequence ID" value="KAF3430146.1"/>
    <property type="molecule type" value="Genomic_DNA"/>
</dbReference>
<sequence length="352" mass="40838">MFFCEQAAIVQMSSTAKIHVKSSTVPYVTLRVHCQRVLVNENSELCLMKFHCAESYDYILRAGMPLKAKLLQLLLERLKSNVLERVIEVKEYRIKKYHICKSIVCIYRSEKPHKCVVCGKAFSQSSNLITHMRKHTGYKPFQCGLCDKAFQRKVDLRRHREGQHPAAPALDYRSLQLPPQPANVRQSPSSLQPAAGYHVIPVPVKSHNSIEKECSDVRHVTIECKSKKRLLYNRRVAPIPKKKKKKKMICYVRNATNETYLHFLYAKKKKIRDVRNERVRCRQTTCSKWLVLLITGTYIPPSCSTMKRRLRGGTLLHISRAKLAILDECYEIKHPLEVENLQPSIIAVFWRK</sequence>
<evidence type="ECO:0000256" key="3">
    <source>
        <dbReference type="ARBA" id="ARBA00022737"/>
    </source>
</evidence>
<evidence type="ECO:0000256" key="2">
    <source>
        <dbReference type="ARBA" id="ARBA00022723"/>
    </source>
</evidence>
<evidence type="ECO:0000313" key="10">
    <source>
        <dbReference type="EMBL" id="KAF3430146.1"/>
    </source>
</evidence>
<keyword evidence="3" id="KW-0677">Repeat</keyword>
<dbReference type="PANTHER" id="PTHR16515">
    <property type="entry name" value="PR DOMAIN ZINC FINGER PROTEIN"/>
    <property type="match status" value="1"/>
</dbReference>
<keyword evidence="2" id="KW-0479">Metal-binding</keyword>
<dbReference type="FunFam" id="3.30.160.60:FF:000432">
    <property type="entry name" value="zinc finger protein Gfi-1b isoform X1"/>
    <property type="match status" value="1"/>
</dbReference>
<protein>
    <recommendedName>
        <fullName evidence="9">C2H2-type domain-containing protein</fullName>
    </recommendedName>
</protein>
<reference evidence="10" key="1">
    <citation type="submission" date="2019-11" db="EMBL/GenBank/DDBJ databases">
        <title>The nuclear and mitochondrial genomes of Frieseomelitta varia - a highly eusocial stingless bee (Meliponini) with a permanently sterile worker caste.</title>
        <authorList>
            <person name="Freitas F.C.P."/>
            <person name="Lourenco A.P."/>
            <person name="Nunes F.M.F."/>
            <person name="Paschoal A.R."/>
            <person name="Abreu F.C.P."/>
            <person name="Barbin F.O."/>
            <person name="Bataglia L."/>
            <person name="Cardoso-Junior C.A.M."/>
            <person name="Cervoni M.S."/>
            <person name="Silva S.R."/>
            <person name="Dalarmi F."/>
            <person name="Del Lama M.A."/>
            <person name="Depintor T.S."/>
            <person name="Ferreira K.M."/>
            <person name="Goria P.S."/>
            <person name="Jaskot M.C."/>
            <person name="Lago D.C."/>
            <person name="Luna-Lucena D."/>
            <person name="Moda L.M."/>
            <person name="Nascimento L."/>
            <person name="Pedrino M."/>
            <person name="Rabico F.O."/>
            <person name="Sanches F.C."/>
            <person name="Santos D.E."/>
            <person name="Santos C.G."/>
            <person name="Vieira J."/>
            <person name="Lopes T.F."/>
            <person name="Barchuk A.R."/>
            <person name="Hartfelder K."/>
            <person name="Simoes Z.L.P."/>
            <person name="Bitondi M.M.G."/>
            <person name="Pinheiro D.G."/>
        </authorList>
    </citation>
    <scope>NUCLEOTIDE SEQUENCE</scope>
    <source>
        <strain evidence="10">USP_RPSP 00005682</strain>
        <tissue evidence="10">Whole individual</tissue>
    </source>
</reference>
<dbReference type="InterPro" id="IPR050331">
    <property type="entry name" value="Zinc_finger"/>
</dbReference>
<evidence type="ECO:0000313" key="11">
    <source>
        <dbReference type="Proteomes" id="UP000655588"/>
    </source>
</evidence>
<dbReference type="InterPro" id="IPR013087">
    <property type="entry name" value="Znf_C2H2_type"/>
</dbReference>
<evidence type="ECO:0000259" key="9">
    <source>
        <dbReference type="PROSITE" id="PS50157"/>
    </source>
</evidence>
<dbReference type="GO" id="GO:0010468">
    <property type="term" value="P:regulation of gene expression"/>
    <property type="evidence" value="ECO:0007669"/>
    <property type="project" value="TreeGrafter"/>
</dbReference>
<dbReference type="SUPFAM" id="SSF57667">
    <property type="entry name" value="beta-beta-alpha zinc fingers"/>
    <property type="match status" value="1"/>
</dbReference>
<dbReference type="GO" id="GO:0005634">
    <property type="term" value="C:nucleus"/>
    <property type="evidence" value="ECO:0007669"/>
    <property type="project" value="UniProtKB-SubCell"/>
</dbReference>
<dbReference type="InterPro" id="IPR036236">
    <property type="entry name" value="Znf_C2H2_sf"/>
</dbReference>
<keyword evidence="6" id="KW-0238">DNA-binding</keyword>